<dbReference type="EMBL" id="JAHIBW010000023">
    <property type="protein sequence ID" value="KAG7298781.1"/>
    <property type="molecule type" value="Genomic_DNA"/>
</dbReference>
<accession>A0ABQ7Q0L5</accession>
<feature type="non-terminal residue" evidence="1">
    <location>
        <position position="62"/>
    </location>
</feature>
<protein>
    <submittedName>
        <fullName evidence="1">Uncharacterized protein</fullName>
    </submittedName>
</protein>
<dbReference type="Proteomes" id="UP000823941">
    <property type="component" value="Chromosome 23"/>
</dbReference>
<reference evidence="1 2" key="1">
    <citation type="submission" date="2021-06" db="EMBL/GenBank/DDBJ databases">
        <title>A haploid diamondback moth (Plutella xylostella L.) genome assembly resolves 31 chromosomes and identifies a diamide resistance mutation.</title>
        <authorList>
            <person name="Ward C.M."/>
            <person name="Perry K.D."/>
            <person name="Baker G."/>
            <person name="Powis K."/>
            <person name="Heckel D.G."/>
            <person name="Baxter S.W."/>
        </authorList>
    </citation>
    <scope>NUCLEOTIDE SEQUENCE [LARGE SCALE GENOMIC DNA]</scope>
    <source>
        <strain evidence="1 2">LV</strain>
        <tissue evidence="1">Single pupa</tissue>
    </source>
</reference>
<sequence length="62" mass="6974">MKPTKVYVNKPFNNFRIQNEVTLKASLRPDGICMSKLTAIIVVRIYCVVALRCDLAETTTAD</sequence>
<evidence type="ECO:0000313" key="2">
    <source>
        <dbReference type="Proteomes" id="UP000823941"/>
    </source>
</evidence>
<proteinExistence type="predicted"/>
<organism evidence="1 2">
    <name type="scientific">Plutella xylostella</name>
    <name type="common">Diamondback moth</name>
    <name type="synonym">Plutella maculipennis</name>
    <dbReference type="NCBI Taxonomy" id="51655"/>
    <lineage>
        <taxon>Eukaryota</taxon>
        <taxon>Metazoa</taxon>
        <taxon>Ecdysozoa</taxon>
        <taxon>Arthropoda</taxon>
        <taxon>Hexapoda</taxon>
        <taxon>Insecta</taxon>
        <taxon>Pterygota</taxon>
        <taxon>Neoptera</taxon>
        <taxon>Endopterygota</taxon>
        <taxon>Lepidoptera</taxon>
        <taxon>Glossata</taxon>
        <taxon>Ditrysia</taxon>
        <taxon>Yponomeutoidea</taxon>
        <taxon>Plutellidae</taxon>
        <taxon>Plutella</taxon>
    </lineage>
</organism>
<evidence type="ECO:0000313" key="1">
    <source>
        <dbReference type="EMBL" id="KAG7298781.1"/>
    </source>
</evidence>
<gene>
    <name evidence="1" type="ORF">JYU34_017212</name>
</gene>
<name>A0ABQ7Q0L5_PLUXY</name>
<comment type="caution">
    <text evidence="1">The sequence shown here is derived from an EMBL/GenBank/DDBJ whole genome shotgun (WGS) entry which is preliminary data.</text>
</comment>
<keyword evidence="2" id="KW-1185">Reference proteome</keyword>